<organism evidence="2">
    <name type="scientific">marine metagenome</name>
    <dbReference type="NCBI Taxonomy" id="408172"/>
    <lineage>
        <taxon>unclassified sequences</taxon>
        <taxon>metagenomes</taxon>
        <taxon>ecological metagenomes</taxon>
    </lineage>
</organism>
<name>A0A382DT25_9ZZZZ</name>
<reference evidence="2" key="1">
    <citation type="submission" date="2018-05" db="EMBL/GenBank/DDBJ databases">
        <authorList>
            <person name="Lanie J.A."/>
            <person name="Ng W.-L."/>
            <person name="Kazmierczak K.M."/>
            <person name="Andrzejewski T.M."/>
            <person name="Davidsen T.M."/>
            <person name="Wayne K.J."/>
            <person name="Tettelin H."/>
            <person name="Glass J.I."/>
            <person name="Rusch D."/>
            <person name="Podicherti R."/>
            <person name="Tsui H.-C.T."/>
            <person name="Winkler M.E."/>
        </authorList>
    </citation>
    <scope>NUCLEOTIDE SEQUENCE</scope>
</reference>
<dbReference type="AlphaFoldDB" id="A0A382DT25"/>
<protein>
    <submittedName>
        <fullName evidence="2">Uncharacterized protein</fullName>
    </submittedName>
</protein>
<sequence>MINKIKVDISEEAFEKLKRNLKSLDKPVNNKKTMTNKIKWLIDDLGLNDLSAWLWITGGAALTAAALVFLTGGGAEVFRFWRVFFLNL</sequence>
<accession>A0A382DT25</accession>
<keyword evidence="1" id="KW-0812">Transmembrane</keyword>
<evidence type="ECO:0000313" key="2">
    <source>
        <dbReference type="EMBL" id="SVB41405.1"/>
    </source>
</evidence>
<keyword evidence="1" id="KW-1133">Transmembrane helix</keyword>
<feature type="transmembrane region" description="Helical" evidence="1">
    <location>
        <begin position="52"/>
        <end position="72"/>
    </location>
</feature>
<gene>
    <name evidence="2" type="ORF">METZ01_LOCUS194259</name>
</gene>
<keyword evidence="1" id="KW-0472">Membrane</keyword>
<proteinExistence type="predicted"/>
<evidence type="ECO:0000256" key="1">
    <source>
        <dbReference type="SAM" id="Phobius"/>
    </source>
</evidence>
<dbReference type="EMBL" id="UINC01040896">
    <property type="protein sequence ID" value="SVB41405.1"/>
    <property type="molecule type" value="Genomic_DNA"/>
</dbReference>